<dbReference type="Proteomes" id="UP000324222">
    <property type="component" value="Unassembled WGS sequence"/>
</dbReference>
<name>A0A5B7E7M6_PORTR</name>
<feature type="chain" id="PRO_5022943011" evidence="2">
    <location>
        <begin position="31"/>
        <end position="64"/>
    </location>
</feature>
<dbReference type="AlphaFoldDB" id="A0A5B7E7M6"/>
<dbReference type="EMBL" id="VSRR010002182">
    <property type="protein sequence ID" value="MPC30042.1"/>
    <property type="molecule type" value="Genomic_DNA"/>
</dbReference>
<sequence length="64" mass="6561">MKTAASVSRALTLLAVVLVAVTLFMDTAEARRGGGGGSKRGGPRRDRPSPPATLSDAIAYAYPS</sequence>
<protein>
    <submittedName>
        <fullName evidence="3">Uncharacterized protein</fullName>
    </submittedName>
</protein>
<keyword evidence="2" id="KW-0732">Signal</keyword>
<evidence type="ECO:0000313" key="3">
    <source>
        <dbReference type="EMBL" id="MPC30042.1"/>
    </source>
</evidence>
<reference evidence="3 4" key="1">
    <citation type="submission" date="2019-05" db="EMBL/GenBank/DDBJ databases">
        <title>Another draft genome of Portunus trituberculatus and its Hox gene families provides insights of decapod evolution.</title>
        <authorList>
            <person name="Jeong J.-H."/>
            <person name="Song I."/>
            <person name="Kim S."/>
            <person name="Choi T."/>
            <person name="Kim D."/>
            <person name="Ryu S."/>
            <person name="Kim W."/>
        </authorList>
    </citation>
    <scope>NUCLEOTIDE SEQUENCE [LARGE SCALE GENOMIC DNA]</scope>
    <source>
        <tissue evidence="3">Muscle</tissue>
    </source>
</reference>
<evidence type="ECO:0000313" key="4">
    <source>
        <dbReference type="Proteomes" id="UP000324222"/>
    </source>
</evidence>
<evidence type="ECO:0000256" key="1">
    <source>
        <dbReference type="SAM" id="MobiDB-lite"/>
    </source>
</evidence>
<keyword evidence="4" id="KW-1185">Reference proteome</keyword>
<organism evidence="3 4">
    <name type="scientific">Portunus trituberculatus</name>
    <name type="common">Swimming crab</name>
    <name type="synonym">Neptunus trituberculatus</name>
    <dbReference type="NCBI Taxonomy" id="210409"/>
    <lineage>
        <taxon>Eukaryota</taxon>
        <taxon>Metazoa</taxon>
        <taxon>Ecdysozoa</taxon>
        <taxon>Arthropoda</taxon>
        <taxon>Crustacea</taxon>
        <taxon>Multicrustacea</taxon>
        <taxon>Malacostraca</taxon>
        <taxon>Eumalacostraca</taxon>
        <taxon>Eucarida</taxon>
        <taxon>Decapoda</taxon>
        <taxon>Pleocyemata</taxon>
        <taxon>Brachyura</taxon>
        <taxon>Eubrachyura</taxon>
        <taxon>Portunoidea</taxon>
        <taxon>Portunidae</taxon>
        <taxon>Portuninae</taxon>
        <taxon>Portunus</taxon>
    </lineage>
</organism>
<evidence type="ECO:0000256" key="2">
    <source>
        <dbReference type="SAM" id="SignalP"/>
    </source>
</evidence>
<gene>
    <name evidence="3" type="ORF">E2C01_023296</name>
</gene>
<proteinExistence type="predicted"/>
<accession>A0A5B7E7M6</accession>
<feature type="region of interest" description="Disordered" evidence="1">
    <location>
        <begin position="30"/>
        <end position="55"/>
    </location>
</feature>
<comment type="caution">
    <text evidence="3">The sequence shown here is derived from an EMBL/GenBank/DDBJ whole genome shotgun (WGS) entry which is preliminary data.</text>
</comment>
<feature type="signal peptide" evidence="2">
    <location>
        <begin position="1"/>
        <end position="30"/>
    </location>
</feature>